<evidence type="ECO:0000259" key="10">
    <source>
        <dbReference type="PROSITE" id="PS50067"/>
    </source>
</evidence>
<dbReference type="PANTHER" id="PTHR47971:SF8">
    <property type="entry name" value="KINESIN-LIKE PROTEIN"/>
    <property type="match status" value="1"/>
</dbReference>
<evidence type="ECO:0000256" key="2">
    <source>
        <dbReference type="ARBA" id="ARBA00022490"/>
    </source>
</evidence>
<feature type="binding site" evidence="8">
    <location>
        <begin position="413"/>
        <end position="420"/>
    </location>
    <ligand>
        <name>ATP</name>
        <dbReference type="ChEBI" id="CHEBI:30616"/>
    </ligand>
</feature>
<dbReference type="GO" id="GO:0003777">
    <property type="term" value="F:microtubule motor activity"/>
    <property type="evidence" value="ECO:0007669"/>
    <property type="project" value="InterPro"/>
</dbReference>
<keyword evidence="2" id="KW-0963">Cytoplasm</keyword>
<name>A0A4D9CYE5_9STRA</name>
<keyword evidence="13" id="KW-1185">Reference proteome</keyword>
<proteinExistence type="inferred from homology"/>
<evidence type="ECO:0000256" key="9">
    <source>
        <dbReference type="SAM" id="MobiDB-lite"/>
    </source>
</evidence>
<feature type="compositionally biased region" description="Polar residues" evidence="9">
    <location>
        <begin position="271"/>
        <end position="293"/>
    </location>
</feature>
<feature type="region of interest" description="Disordered" evidence="9">
    <location>
        <begin position="564"/>
        <end position="594"/>
    </location>
</feature>
<feature type="compositionally biased region" description="Basic and acidic residues" evidence="9">
    <location>
        <begin position="117"/>
        <end position="140"/>
    </location>
</feature>
<dbReference type="InterPro" id="IPR027417">
    <property type="entry name" value="P-loop_NTPase"/>
</dbReference>
<evidence type="ECO:0000256" key="7">
    <source>
        <dbReference type="ARBA" id="ARBA00023212"/>
    </source>
</evidence>
<evidence type="ECO:0000256" key="6">
    <source>
        <dbReference type="ARBA" id="ARBA00023175"/>
    </source>
</evidence>
<feature type="compositionally biased region" description="Acidic residues" evidence="9">
    <location>
        <begin position="926"/>
        <end position="935"/>
    </location>
</feature>
<dbReference type="InterPro" id="IPR027640">
    <property type="entry name" value="Kinesin-like_fam"/>
</dbReference>
<dbReference type="SUPFAM" id="SSF52540">
    <property type="entry name" value="P-loop containing nucleoside triphosphate hydrolases"/>
    <property type="match status" value="1"/>
</dbReference>
<dbReference type="Gene3D" id="1.10.150.50">
    <property type="entry name" value="Transcription Factor, Ets-1"/>
    <property type="match status" value="1"/>
</dbReference>
<dbReference type="PROSITE" id="PS50105">
    <property type="entry name" value="SAM_DOMAIN"/>
    <property type="match status" value="1"/>
</dbReference>
<feature type="domain" description="Kinesin motor" evidence="10">
    <location>
        <begin position="323"/>
        <end position="707"/>
    </location>
</feature>
<gene>
    <name evidence="12" type="ORF">NSK_005131</name>
</gene>
<feature type="compositionally biased region" description="Polar residues" evidence="9">
    <location>
        <begin position="141"/>
        <end position="155"/>
    </location>
</feature>
<dbReference type="GO" id="GO:0008017">
    <property type="term" value="F:microtubule binding"/>
    <property type="evidence" value="ECO:0007669"/>
    <property type="project" value="InterPro"/>
</dbReference>
<feature type="region of interest" description="Disordered" evidence="9">
    <location>
        <begin position="261"/>
        <end position="300"/>
    </location>
</feature>
<dbReference type="Gene3D" id="3.40.850.10">
    <property type="entry name" value="Kinesin motor domain"/>
    <property type="match status" value="1"/>
</dbReference>
<evidence type="ECO:0000256" key="5">
    <source>
        <dbReference type="ARBA" id="ARBA00022840"/>
    </source>
</evidence>
<evidence type="ECO:0000313" key="13">
    <source>
        <dbReference type="Proteomes" id="UP000355283"/>
    </source>
</evidence>
<keyword evidence="7" id="KW-0206">Cytoskeleton</keyword>
<feature type="compositionally biased region" description="Low complexity" evidence="9">
    <location>
        <begin position="193"/>
        <end position="208"/>
    </location>
</feature>
<comment type="subcellular location">
    <subcellularLocation>
        <location evidence="1">Cytoplasm</location>
        <location evidence="1">Cytoskeleton</location>
    </subcellularLocation>
</comment>
<dbReference type="InterPro" id="IPR013761">
    <property type="entry name" value="SAM/pointed_sf"/>
</dbReference>
<feature type="region of interest" description="Disordered" evidence="9">
    <location>
        <begin position="768"/>
        <end position="787"/>
    </location>
</feature>
<evidence type="ECO:0000256" key="3">
    <source>
        <dbReference type="ARBA" id="ARBA00022701"/>
    </source>
</evidence>
<dbReference type="GO" id="GO:0007019">
    <property type="term" value="P:microtubule depolymerization"/>
    <property type="evidence" value="ECO:0007669"/>
    <property type="project" value="TreeGrafter"/>
</dbReference>
<feature type="domain" description="SAM" evidence="11">
    <location>
        <begin position="6"/>
        <end position="65"/>
    </location>
</feature>
<dbReference type="PANTHER" id="PTHR47971">
    <property type="entry name" value="KINESIN-RELATED PROTEIN 6"/>
    <property type="match status" value="1"/>
</dbReference>
<dbReference type="PROSITE" id="PS50067">
    <property type="entry name" value="KINESIN_MOTOR_2"/>
    <property type="match status" value="1"/>
</dbReference>
<reference evidence="12 13" key="1">
    <citation type="submission" date="2019-01" db="EMBL/GenBank/DDBJ databases">
        <title>Nuclear Genome Assembly of the Microalgal Biofuel strain Nannochloropsis salina CCMP1776.</title>
        <authorList>
            <person name="Hovde B."/>
        </authorList>
    </citation>
    <scope>NUCLEOTIDE SEQUENCE [LARGE SCALE GENOMIC DNA]</scope>
    <source>
        <strain evidence="12 13">CCMP1776</strain>
    </source>
</reference>
<keyword evidence="5 8" id="KW-0067">ATP-binding</keyword>
<evidence type="ECO:0000256" key="1">
    <source>
        <dbReference type="ARBA" id="ARBA00004245"/>
    </source>
</evidence>
<dbReference type="Proteomes" id="UP000355283">
    <property type="component" value="Unassembled WGS sequence"/>
</dbReference>
<evidence type="ECO:0000256" key="8">
    <source>
        <dbReference type="PROSITE-ProRule" id="PRU00283"/>
    </source>
</evidence>
<dbReference type="Pfam" id="PF00225">
    <property type="entry name" value="Kinesin"/>
    <property type="match status" value="1"/>
</dbReference>
<dbReference type="PRINTS" id="PR00380">
    <property type="entry name" value="KINESINHEAVY"/>
</dbReference>
<dbReference type="SMART" id="SM00129">
    <property type="entry name" value="KISc"/>
    <property type="match status" value="1"/>
</dbReference>
<feature type="region of interest" description="Disordered" evidence="9">
    <location>
        <begin position="115"/>
        <end position="160"/>
    </location>
</feature>
<organism evidence="12 13">
    <name type="scientific">Nannochloropsis salina CCMP1776</name>
    <dbReference type="NCBI Taxonomy" id="1027361"/>
    <lineage>
        <taxon>Eukaryota</taxon>
        <taxon>Sar</taxon>
        <taxon>Stramenopiles</taxon>
        <taxon>Ochrophyta</taxon>
        <taxon>Eustigmatophyceae</taxon>
        <taxon>Eustigmatales</taxon>
        <taxon>Monodopsidaceae</taxon>
        <taxon>Microchloropsis</taxon>
        <taxon>Microchloropsis salina</taxon>
    </lineage>
</organism>
<dbReference type="GO" id="GO:0007018">
    <property type="term" value="P:microtubule-based movement"/>
    <property type="evidence" value="ECO:0007669"/>
    <property type="project" value="InterPro"/>
</dbReference>
<evidence type="ECO:0008006" key="14">
    <source>
        <dbReference type="Google" id="ProtNLM"/>
    </source>
</evidence>
<feature type="region of interest" description="Disordered" evidence="9">
    <location>
        <begin position="727"/>
        <end position="753"/>
    </location>
</feature>
<dbReference type="InterPro" id="IPR001752">
    <property type="entry name" value="Kinesin_motor_dom"/>
</dbReference>
<protein>
    <recommendedName>
        <fullName evidence="14">Kinesin motor domain-containing protein</fullName>
    </recommendedName>
</protein>
<keyword evidence="6 8" id="KW-0505">Motor protein</keyword>
<feature type="compositionally biased region" description="Polar residues" evidence="9">
    <location>
        <begin position="777"/>
        <end position="787"/>
    </location>
</feature>
<keyword evidence="3" id="KW-0493">Microtubule</keyword>
<comment type="similarity">
    <text evidence="8">Belongs to the TRAFAC class myosin-kinesin ATPase superfamily. Kinesin family.</text>
</comment>
<keyword evidence="4 8" id="KW-0547">Nucleotide-binding</keyword>
<evidence type="ECO:0000259" key="11">
    <source>
        <dbReference type="PROSITE" id="PS50105"/>
    </source>
</evidence>
<accession>A0A4D9CYE5</accession>
<dbReference type="InterPro" id="IPR001660">
    <property type="entry name" value="SAM"/>
</dbReference>
<dbReference type="GO" id="GO:0005874">
    <property type="term" value="C:microtubule"/>
    <property type="evidence" value="ECO:0007669"/>
    <property type="project" value="UniProtKB-KW"/>
</dbReference>
<comment type="caution">
    <text evidence="12">The sequence shown here is derived from an EMBL/GenBank/DDBJ whole genome shotgun (WGS) entry which is preliminary data.</text>
</comment>
<dbReference type="EMBL" id="SDOX01000021">
    <property type="protein sequence ID" value="TFJ84036.1"/>
    <property type="molecule type" value="Genomic_DNA"/>
</dbReference>
<sequence>MGDFHVCDWLESVGLGYSIPRFQELGICTPERLAAFPFSDYDRAGVVDINHRRKLFFLIQRLNLALEEQTRKIGRGVPTTKRDEDEALSASQYAQVMNVDLSSIHLNCEVNGQTLPDRLDEDGHGSEHESLLITKREDGSSSKPSRRTPSAQSLPASRELTALSTQSIEKYGPEAVTPFETAHLTSRIPSAPPSSQSSAQTSTSISSPPVGPNASLHSKFSLSRNFLSAIGVRKTKTGPVTAIAASPYQFSISAVYARTEMEPSAMREPQRQSPNASADLSYSGSSLTSTDPSISHVRRNSSPLHPYQALVDCILEGPVDETTIRVAVRKRPLSATERSNKDTDIIEIQHPRNVVIHEPKKQLDLTPVTESHYFAFDHTFGAEVPNDRVYHTVCLPLVVSMFRGGKSTCFAYGQTGSGKTFAMMGDQGRERAGGGKGRKGHPTGEGWENAGLYALAARDIFQVLAHPAFASRGWTLHVSFFEIYGGKLFDLLNRRAPVRCLEDARQHVRFLGLTEKAVVSVEELLTTMAEGQSQRSTGSTAANADSSRSHAVLQLSLKGHACAERSAGRSPVTSGPEAKSMLQHGKRNVRVKDSNQGRLKEPVIGSFSFIDLAGSERGADTRNTEKATRMEGAEINTSLLALKEVIRALDRKQNHTPFRGSKLTQVLKDSLVGARAKTAMLACIAPALSSCEHTLNTLRYADRVKENDASAVPGPENLLAPIATPVTWNKDSRDTPAGGEHKPSSIGRSMLTSSLSNEEECVLAVSAETGGQGMRSGRNSENANLSATVDGTGNCRWPAVSASSLRKGQQLASLSRTTPGRYSERSCRGREGGGERCHLHGTHILPESSLPELPQIPNQQGTQTALRGQQPPLCPSPAVEAGDMQRYVEHLKQLRETVCVEREAQRWRRRQRRRQKGTEQGAETIPAEEEEDNGQEEGVTRRQAGKEEKAEKAAVYRTATHVLIGAHQSAHVQLLSLLREEVDLLQTAEGDRQDLILYLASTEKVLEAQKAQTESLMAHVQRVKAARSELLEG</sequence>
<dbReference type="OrthoDB" id="3176171at2759"/>
<evidence type="ECO:0000313" key="12">
    <source>
        <dbReference type="EMBL" id="TFJ84036.1"/>
    </source>
</evidence>
<dbReference type="AlphaFoldDB" id="A0A4D9CYE5"/>
<dbReference type="GO" id="GO:0005524">
    <property type="term" value="F:ATP binding"/>
    <property type="evidence" value="ECO:0007669"/>
    <property type="project" value="UniProtKB-UniRule"/>
</dbReference>
<evidence type="ECO:0000256" key="4">
    <source>
        <dbReference type="ARBA" id="ARBA00022741"/>
    </source>
</evidence>
<feature type="region of interest" description="Disordered" evidence="9">
    <location>
        <begin position="185"/>
        <end position="216"/>
    </location>
</feature>
<feature type="region of interest" description="Disordered" evidence="9">
    <location>
        <begin position="905"/>
        <end position="949"/>
    </location>
</feature>
<feature type="compositionally biased region" description="Basic and acidic residues" evidence="9">
    <location>
        <begin position="938"/>
        <end position="949"/>
    </location>
</feature>
<dbReference type="SUPFAM" id="SSF47769">
    <property type="entry name" value="SAM/Pointed domain"/>
    <property type="match status" value="1"/>
</dbReference>
<dbReference type="InterPro" id="IPR019821">
    <property type="entry name" value="Kinesin_motor_CS"/>
</dbReference>
<dbReference type="CDD" id="cd01367">
    <property type="entry name" value="KISc_KIF2_like"/>
    <property type="match status" value="1"/>
</dbReference>
<dbReference type="InterPro" id="IPR036961">
    <property type="entry name" value="Kinesin_motor_dom_sf"/>
</dbReference>
<dbReference type="PROSITE" id="PS00411">
    <property type="entry name" value="KINESIN_MOTOR_1"/>
    <property type="match status" value="1"/>
</dbReference>
<feature type="compositionally biased region" description="Basic and acidic residues" evidence="9">
    <location>
        <begin position="730"/>
        <end position="743"/>
    </location>
</feature>